<dbReference type="Proteomes" id="UP000286931">
    <property type="component" value="Unassembled WGS sequence"/>
</dbReference>
<feature type="domain" description="XdhC- CoxI" evidence="2">
    <location>
        <begin position="11"/>
        <end position="78"/>
    </location>
</feature>
<dbReference type="InterPro" id="IPR003777">
    <property type="entry name" value="XdhC_CoxI"/>
</dbReference>
<sequence length="406" mass="42214">MLDLGTELAAWRRAGTPYALATVVRVGGSAPRPPGAALAVGADGTVVGSVSGGCVEGAVYELCREALESGTPVLQRFGYSDEDAFAVGLTCGGILDIFVQRAGDATVEAALAAAERDIPVAAARVVAGPAALVGRAITVVGAARGAHPAESVATGTFGADPALDASVVAAARAMLDLGRTGLSTLRPDGRAGPESAPDDVTVFVETRTPPPRLLVYGAIDFAAAVTRMGNLLGYRVTVCDAREVFATRRRFPDADEVVVDWPHRHLASIADTLDARTVITVLTHDPKFDVPLLDLALRLDLSYVGAMGSRRTHEARLTRLREIGLTEAESAALHSPIGLDLGARTPEETALSIFAEVVATRTGGTARPLRTATGPIHHAAARPATRAAPVRSRTPPSCEPPLDQRR</sequence>
<gene>
    <name evidence="4" type="ORF">EHYA_01067</name>
</gene>
<keyword evidence="5" id="KW-1185">Reference proteome</keyword>
<evidence type="ECO:0000259" key="3">
    <source>
        <dbReference type="Pfam" id="PF13478"/>
    </source>
</evidence>
<dbReference type="Pfam" id="PF13478">
    <property type="entry name" value="XdhC_C"/>
    <property type="match status" value="1"/>
</dbReference>
<comment type="caution">
    <text evidence="4">The sequence shown here is derived from an EMBL/GenBank/DDBJ whole genome shotgun (WGS) entry which is preliminary data.</text>
</comment>
<evidence type="ECO:0000256" key="1">
    <source>
        <dbReference type="SAM" id="MobiDB-lite"/>
    </source>
</evidence>
<reference evidence="4 5" key="1">
    <citation type="submission" date="2018-12" db="EMBL/GenBank/DDBJ databases">
        <title>Draft genome sequence of Embleya hyalina NBRC 13850T.</title>
        <authorList>
            <person name="Komaki H."/>
            <person name="Hosoyama A."/>
            <person name="Kimura A."/>
            <person name="Ichikawa N."/>
            <person name="Tamura T."/>
        </authorList>
    </citation>
    <scope>NUCLEOTIDE SEQUENCE [LARGE SCALE GENOMIC DNA]</scope>
    <source>
        <strain evidence="4 5">NBRC 13850</strain>
    </source>
</reference>
<dbReference type="PANTHER" id="PTHR30388">
    <property type="entry name" value="ALDEHYDE OXIDOREDUCTASE MOLYBDENUM COFACTOR ASSEMBLY PROTEIN"/>
    <property type="match status" value="1"/>
</dbReference>
<protein>
    <recommendedName>
        <fullName evidence="6">Xanthine dehydrogenase accessory factor</fullName>
    </recommendedName>
</protein>
<dbReference type="EMBL" id="BIFH01000014">
    <property type="protein sequence ID" value="GCD93423.1"/>
    <property type="molecule type" value="Genomic_DNA"/>
</dbReference>
<dbReference type="AlphaFoldDB" id="A0A401YFR1"/>
<evidence type="ECO:0000259" key="2">
    <source>
        <dbReference type="Pfam" id="PF02625"/>
    </source>
</evidence>
<feature type="compositionally biased region" description="Low complexity" evidence="1">
    <location>
        <begin position="381"/>
        <end position="396"/>
    </location>
</feature>
<evidence type="ECO:0000313" key="5">
    <source>
        <dbReference type="Proteomes" id="UP000286931"/>
    </source>
</evidence>
<dbReference type="PANTHER" id="PTHR30388:SF4">
    <property type="entry name" value="MOLYBDENUM COFACTOR INSERTION CHAPERONE PAOD"/>
    <property type="match status" value="1"/>
</dbReference>
<accession>A0A401YFR1</accession>
<name>A0A401YFR1_9ACTN</name>
<evidence type="ECO:0008006" key="6">
    <source>
        <dbReference type="Google" id="ProtNLM"/>
    </source>
</evidence>
<feature type="region of interest" description="Disordered" evidence="1">
    <location>
        <begin position="374"/>
        <end position="406"/>
    </location>
</feature>
<organism evidence="4 5">
    <name type="scientific">Embleya hyalina</name>
    <dbReference type="NCBI Taxonomy" id="516124"/>
    <lineage>
        <taxon>Bacteria</taxon>
        <taxon>Bacillati</taxon>
        <taxon>Actinomycetota</taxon>
        <taxon>Actinomycetes</taxon>
        <taxon>Kitasatosporales</taxon>
        <taxon>Streptomycetaceae</taxon>
        <taxon>Embleya</taxon>
    </lineage>
</organism>
<dbReference type="RefSeq" id="WP_126635721.1">
    <property type="nucleotide sequence ID" value="NZ_BIFH01000014.1"/>
</dbReference>
<evidence type="ECO:0000313" key="4">
    <source>
        <dbReference type="EMBL" id="GCD93423.1"/>
    </source>
</evidence>
<feature type="domain" description="XdhC Rossmann" evidence="3">
    <location>
        <begin position="213"/>
        <end position="357"/>
    </location>
</feature>
<dbReference type="InterPro" id="IPR052698">
    <property type="entry name" value="MoCofactor_Util/Proc"/>
</dbReference>
<dbReference type="Gene3D" id="3.40.50.720">
    <property type="entry name" value="NAD(P)-binding Rossmann-like Domain"/>
    <property type="match status" value="1"/>
</dbReference>
<proteinExistence type="predicted"/>
<dbReference type="OrthoDB" id="9815497at2"/>
<dbReference type="InterPro" id="IPR027051">
    <property type="entry name" value="XdhC_Rossmann_dom"/>
</dbReference>
<dbReference type="Pfam" id="PF02625">
    <property type="entry name" value="XdhC_CoxI"/>
    <property type="match status" value="1"/>
</dbReference>